<evidence type="ECO:0000313" key="7">
    <source>
        <dbReference type="EMBL" id="MFC4668008.1"/>
    </source>
</evidence>
<keyword evidence="8" id="KW-1185">Reference proteome</keyword>
<evidence type="ECO:0000256" key="4">
    <source>
        <dbReference type="ARBA" id="ARBA00024746"/>
    </source>
</evidence>
<keyword evidence="7" id="KW-0969">Cilium</keyword>
<dbReference type="InterPro" id="IPR025965">
    <property type="entry name" value="FlgD/Vpr_Ig-like"/>
</dbReference>
<dbReference type="Proteomes" id="UP001595973">
    <property type="component" value="Unassembled WGS sequence"/>
</dbReference>
<keyword evidence="7" id="KW-0282">Flagellum</keyword>
<feature type="domain" description="FlgD/Vpr Ig-like" evidence="6">
    <location>
        <begin position="105"/>
        <end position="171"/>
    </location>
</feature>
<keyword evidence="3 5" id="KW-1005">Bacterial flagellum biogenesis</keyword>
<evidence type="ECO:0000313" key="8">
    <source>
        <dbReference type="Proteomes" id="UP001595973"/>
    </source>
</evidence>
<comment type="caution">
    <text evidence="7">The sequence shown here is derived from an EMBL/GenBank/DDBJ whole genome shotgun (WGS) entry which is preliminary data.</text>
</comment>
<accession>A0ABV9KDE4</accession>
<evidence type="ECO:0000259" key="6">
    <source>
        <dbReference type="Pfam" id="PF13860"/>
    </source>
</evidence>
<evidence type="ECO:0000256" key="1">
    <source>
        <dbReference type="ARBA" id="ARBA00010577"/>
    </source>
</evidence>
<protein>
    <recommendedName>
        <fullName evidence="2 5">Basal-body rod modification protein FlgD</fullName>
    </recommendedName>
</protein>
<evidence type="ECO:0000256" key="5">
    <source>
        <dbReference type="RuleBase" id="RU362076"/>
    </source>
</evidence>
<dbReference type="RefSeq" id="WP_380716242.1">
    <property type="nucleotide sequence ID" value="NZ_JBHSGI010000002.1"/>
</dbReference>
<evidence type="ECO:0000256" key="2">
    <source>
        <dbReference type="ARBA" id="ARBA00016013"/>
    </source>
</evidence>
<organism evidence="7 8">
    <name type="scientific">Seohaeicola nanhaiensis</name>
    <dbReference type="NCBI Taxonomy" id="1387282"/>
    <lineage>
        <taxon>Bacteria</taxon>
        <taxon>Pseudomonadati</taxon>
        <taxon>Pseudomonadota</taxon>
        <taxon>Alphaproteobacteria</taxon>
        <taxon>Rhodobacterales</taxon>
        <taxon>Roseobacteraceae</taxon>
        <taxon>Seohaeicola</taxon>
    </lineage>
</organism>
<dbReference type="Pfam" id="PF13860">
    <property type="entry name" value="FlgD_ig"/>
    <property type="match status" value="1"/>
</dbReference>
<proteinExistence type="inferred from homology"/>
<dbReference type="NCBIfam" id="NF009453">
    <property type="entry name" value="PRK12813.1"/>
    <property type="match status" value="1"/>
</dbReference>
<dbReference type="Gene3D" id="2.60.40.4070">
    <property type="match status" value="1"/>
</dbReference>
<dbReference type="EMBL" id="JBHSGI010000002">
    <property type="protein sequence ID" value="MFC4668008.1"/>
    <property type="molecule type" value="Genomic_DNA"/>
</dbReference>
<dbReference type="Pfam" id="PF03963">
    <property type="entry name" value="FlgD"/>
    <property type="match status" value="1"/>
</dbReference>
<evidence type="ECO:0000256" key="3">
    <source>
        <dbReference type="ARBA" id="ARBA00022795"/>
    </source>
</evidence>
<gene>
    <name evidence="7" type="ORF">ACFO5X_05525</name>
</gene>
<reference evidence="8" key="1">
    <citation type="journal article" date="2019" name="Int. J. Syst. Evol. Microbiol.">
        <title>The Global Catalogue of Microorganisms (GCM) 10K type strain sequencing project: providing services to taxonomists for standard genome sequencing and annotation.</title>
        <authorList>
            <consortium name="The Broad Institute Genomics Platform"/>
            <consortium name="The Broad Institute Genome Sequencing Center for Infectious Disease"/>
            <person name="Wu L."/>
            <person name="Ma J."/>
        </authorList>
    </citation>
    <scope>NUCLEOTIDE SEQUENCE [LARGE SCALE GENOMIC DNA]</scope>
    <source>
        <strain evidence="8">CGMCC 4.7283</strain>
    </source>
</reference>
<sequence length="219" mass="23052">MVLAVSTASAASSPIPSAAKPAALTSDFETFLRMLTAQARFQDPLEPIDSTEYAAQLAQFSMVEQQVLTNDTLQALLAHMGLQNPASLAAWVGMEARVVAPVAFDGRPVTIAPEVAPGASAATLVVRTESGSEVQRLRLPLQPGTLEWAGVDDSGRPFPAGIYRFEVESLSNGTVIRTEPVAVYARVTETQLREGAVVLILEGGQAVPAEAATGLREPV</sequence>
<keyword evidence="7" id="KW-0966">Cell projection</keyword>
<name>A0ABV9KDE4_9RHOB</name>
<comment type="similarity">
    <text evidence="1 5">Belongs to the FlgD family.</text>
</comment>
<comment type="function">
    <text evidence="4 5">Required for flagellar hook formation. May act as a scaffolding protein.</text>
</comment>
<dbReference type="InterPro" id="IPR005648">
    <property type="entry name" value="FlgD"/>
</dbReference>